<keyword evidence="1" id="KW-0472">Membrane</keyword>
<dbReference type="EMBL" id="JBFRUW010000055">
    <property type="protein sequence ID" value="MFA0569482.1"/>
    <property type="molecule type" value="Genomic_DNA"/>
</dbReference>
<keyword evidence="1" id="KW-1133">Transmembrane helix</keyword>
<reference evidence="2 3" key="1">
    <citation type="journal article" date="2024" name="ISME J.">
        <title>Tailless and filamentous prophages are predominant in marine Vibrio.</title>
        <authorList>
            <person name="Steensen K."/>
            <person name="Seneca J."/>
            <person name="Bartlau N."/>
            <person name="Yu X.A."/>
            <person name="Hussain F.A."/>
            <person name="Polz M.F."/>
        </authorList>
    </citation>
    <scope>NUCLEOTIDE SEQUENCE [LARGE SCALE GENOMIC DNA]</scope>
    <source>
        <strain evidence="2 3">10N.222.51.A1</strain>
    </source>
</reference>
<dbReference type="InterPro" id="IPR012902">
    <property type="entry name" value="N_methyl_site"/>
</dbReference>
<feature type="transmembrane region" description="Helical" evidence="1">
    <location>
        <begin position="7"/>
        <end position="28"/>
    </location>
</feature>
<gene>
    <name evidence="2" type="ORF">AB4566_14510</name>
</gene>
<keyword evidence="1" id="KW-0812">Transmembrane</keyword>
<proteinExistence type="predicted"/>
<sequence>MICKQKGFSLIEVLISFLLIGVGALSLVKLQVFVEQKADYAIHSVEALNIAERQMEYYRTRADDVSGATNLIAFSAMASPDHCLTDMTLGTIYTLTCDASALSLSNSLRHINVQVSWQDRLSVNQSVFLETMISKYSEFD</sequence>
<dbReference type="NCBIfam" id="TIGR02532">
    <property type="entry name" value="IV_pilin_GFxxxE"/>
    <property type="match status" value="1"/>
</dbReference>
<dbReference type="Proteomes" id="UP001570417">
    <property type="component" value="Unassembled WGS sequence"/>
</dbReference>
<protein>
    <submittedName>
        <fullName evidence="2">Prepilin-type N-terminal cleavage/methylation domain-containing protein</fullName>
    </submittedName>
</protein>
<organism evidence="2 3">
    <name type="scientific">Vibrio gallaecicus</name>
    <dbReference type="NCBI Taxonomy" id="552386"/>
    <lineage>
        <taxon>Bacteria</taxon>
        <taxon>Pseudomonadati</taxon>
        <taxon>Pseudomonadota</taxon>
        <taxon>Gammaproteobacteria</taxon>
        <taxon>Vibrionales</taxon>
        <taxon>Vibrionaceae</taxon>
        <taxon>Vibrio</taxon>
    </lineage>
</organism>
<evidence type="ECO:0000256" key="1">
    <source>
        <dbReference type="SAM" id="Phobius"/>
    </source>
</evidence>
<evidence type="ECO:0000313" key="3">
    <source>
        <dbReference type="Proteomes" id="UP001570417"/>
    </source>
</evidence>
<evidence type="ECO:0000313" key="2">
    <source>
        <dbReference type="EMBL" id="MFA0569482.1"/>
    </source>
</evidence>
<keyword evidence="3" id="KW-1185">Reference proteome</keyword>
<accession>A0ABV4NDY4</accession>
<dbReference type="PROSITE" id="PS00409">
    <property type="entry name" value="PROKAR_NTER_METHYL"/>
    <property type="match status" value="1"/>
</dbReference>
<name>A0ABV4NDY4_9VIBR</name>
<comment type="caution">
    <text evidence="2">The sequence shown here is derived from an EMBL/GenBank/DDBJ whole genome shotgun (WGS) entry which is preliminary data.</text>
</comment>
<dbReference type="Pfam" id="PF07963">
    <property type="entry name" value="N_methyl"/>
    <property type="match status" value="1"/>
</dbReference>
<dbReference type="RefSeq" id="WP_372266642.1">
    <property type="nucleotide sequence ID" value="NZ_JBFRUW010000055.1"/>
</dbReference>